<dbReference type="Proteomes" id="UP001155128">
    <property type="component" value="Unassembled WGS sequence"/>
</dbReference>
<sequence>MRRLALLAAALVLAGCGGDEPCGDGAPQCLPDEPEAPVDDLPHLILYKSAEDGGPEAFMEALIGGKLDLSGPCVAIRTGGSEGRSVIVTTEGVVKRNDYGPYLEVGPHSFRDGDDIMSGGGFMGDYPQDESFLQEPIPEACKGDPKVQLSMIYPMPPEEAPVFNPPPPTDTIS</sequence>
<evidence type="ECO:0008006" key="3">
    <source>
        <dbReference type="Google" id="ProtNLM"/>
    </source>
</evidence>
<evidence type="ECO:0000313" key="2">
    <source>
        <dbReference type="Proteomes" id="UP001155128"/>
    </source>
</evidence>
<organism evidence="1 2">
    <name type="scientific">Sphingomicrobium sediminis</name>
    <dbReference type="NCBI Taxonomy" id="2950949"/>
    <lineage>
        <taxon>Bacteria</taxon>
        <taxon>Pseudomonadati</taxon>
        <taxon>Pseudomonadota</taxon>
        <taxon>Alphaproteobacteria</taxon>
        <taxon>Sphingomonadales</taxon>
        <taxon>Sphingomonadaceae</taxon>
        <taxon>Sphingomicrobium</taxon>
    </lineage>
</organism>
<accession>A0A9X2EFR9</accession>
<dbReference type="EMBL" id="JAMSHT010000001">
    <property type="protein sequence ID" value="MCM8557175.1"/>
    <property type="molecule type" value="Genomic_DNA"/>
</dbReference>
<proteinExistence type="predicted"/>
<comment type="caution">
    <text evidence="1">The sequence shown here is derived from an EMBL/GenBank/DDBJ whole genome shotgun (WGS) entry which is preliminary data.</text>
</comment>
<reference evidence="1" key="1">
    <citation type="submission" date="2022-06" db="EMBL/GenBank/DDBJ databases">
        <title>Sphingomicrobium sedimins sp. nov., a marine bacterium isolated from tidal flat.</title>
        <authorList>
            <person name="Kim C.-H."/>
            <person name="Yoo Y."/>
            <person name="Kim J.-J."/>
        </authorList>
    </citation>
    <scope>NUCLEOTIDE SEQUENCE</scope>
    <source>
        <strain evidence="1">GRR-S6-50</strain>
    </source>
</reference>
<dbReference type="AlphaFoldDB" id="A0A9X2EFR9"/>
<evidence type="ECO:0000313" key="1">
    <source>
        <dbReference type="EMBL" id="MCM8557175.1"/>
    </source>
</evidence>
<gene>
    <name evidence="1" type="ORF">NDO55_05000</name>
</gene>
<keyword evidence="2" id="KW-1185">Reference proteome</keyword>
<name>A0A9X2EFR9_9SPHN</name>
<dbReference type="RefSeq" id="WP_252113009.1">
    <property type="nucleotide sequence ID" value="NZ_JAMSHT010000001.1"/>
</dbReference>
<protein>
    <recommendedName>
        <fullName evidence="3">Lipoprotein</fullName>
    </recommendedName>
</protein>
<dbReference type="PROSITE" id="PS51257">
    <property type="entry name" value="PROKAR_LIPOPROTEIN"/>
    <property type="match status" value="1"/>
</dbReference>